<gene>
    <name evidence="1" type="ORF">ECPE_LOCUS8933</name>
</gene>
<dbReference type="EMBL" id="UZAN01046662">
    <property type="protein sequence ID" value="VDP84442.1"/>
    <property type="molecule type" value="Genomic_DNA"/>
</dbReference>
<dbReference type="AlphaFoldDB" id="A0A183APP8"/>
<protein>
    <submittedName>
        <fullName evidence="3">Secreted protein</fullName>
    </submittedName>
</protein>
<reference evidence="3" key="1">
    <citation type="submission" date="2016-06" db="UniProtKB">
        <authorList>
            <consortium name="WormBaseParasite"/>
        </authorList>
    </citation>
    <scope>IDENTIFICATION</scope>
</reference>
<sequence length="158" mass="17685">MNRAVAFADHSRKTVTWCSLDWYSVSDAFQLFSGSSLTPRNHFHAPSLLFSVCYLHNWLAYLSRLELYGSCLGYSRPLNAGTLSSMASNCLTPASLGCGQCAAFDAWPLWLLWRVSRVLCRFVAFCTTRRVYSDDSAGESAVKNIACVRFPFSDLDEI</sequence>
<dbReference type="WBParaSite" id="ECPE_0000896101-mRNA-1">
    <property type="protein sequence ID" value="ECPE_0000896101-mRNA-1"/>
    <property type="gene ID" value="ECPE_0000896101"/>
</dbReference>
<accession>A0A183APP8</accession>
<evidence type="ECO:0000313" key="3">
    <source>
        <dbReference type="WBParaSite" id="ECPE_0000896101-mRNA-1"/>
    </source>
</evidence>
<keyword evidence="2" id="KW-1185">Reference proteome</keyword>
<dbReference type="Proteomes" id="UP000272942">
    <property type="component" value="Unassembled WGS sequence"/>
</dbReference>
<evidence type="ECO:0000313" key="2">
    <source>
        <dbReference type="Proteomes" id="UP000272942"/>
    </source>
</evidence>
<organism evidence="3">
    <name type="scientific">Echinostoma caproni</name>
    <dbReference type="NCBI Taxonomy" id="27848"/>
    <lineage>
        <taxon>Eukaryota</taxon>
        <taxon>Metazoa</taxon>
        <taxon>Spiralia</taxon>
        <taxon>Lophotrochozoa</taxon>
        <taxon>Platyhelminthes</taxon>
        <taxon>Trematoda</taxon>
        <taxon>Digenea</taxon>
        <taxon>Plagiorchiida</taxon>
        <taxon>Echinostomata</taxon>
        <taxon>Echinostomatoidea</taxon>
        <taxon>Echinostomatidae</taxon>
        <taxon>Echinostoma</taxon>
    </lineage>
</organism>
<reference evidence="1 2" key="2">
    <citation type="submission" date="2018-11" db="EMBL/GenBank/DDBJ databases">
        <authorList>
            <consortium name="Pathogen Informatics"/>
        </authorList>
    </citation>
    <scope>NUCLEOTIDE SEQUENCE [LARGE SCALE GENOMIC DNA]</scope>
    <source>
        <strain evidence="1 2">Egypt</strain>
    </source>
</reference>
<evidence type="ECO:0000313" key="1">
    <source>
        <dbReference type="EMBL" id="VDP84442.1"/>
    </source>
</evidence>
<name>A0A183APP8_9TREM</name>
<proteinExistence type="predicted"/>
<dbReference type="OrthoDB" id="6225302at2759"/>